<feature type="transmembrane region" description="Helical" evidence="1">
    <location>
        <begin position="53"/>
        <end position="79"/>
    </location>
</feature>
<keyword evidence="1" id="KW-0472">Membrane</keyword>
<dbReference type="OrthoDB" id="3046318at2759"/>
<dbReference type="KEGG" id="pco:PHACADRAFT_24536"/>
<keyword evidence="3" id="KW-1185">Reference proteome</keyword>
<dbReference type="STRING" id="650164.K5WPG9"/>
<gene>
    <name evidence="2" type="ORF">PHACADRAFT_24536</name>
</gene>
<name>K5WPG9_PHACS</name>
<sequence>MYAGHHGNEYPPFKLCLVQAAMIHGAPPMVATAGLGVVLQYRWTIGLSKVPGWLLVVFIVTPPYLVFIAFAVTTAVAGLRHRDTVKSETRLYCSIAIGAGPFEDLGVPIFCTILLVAIVALEVAMIIQYWYSWLRIKHAFPLAIRKPSLSPWLRVGRIVLSALGVGVHVVLLSNAPRRATKLFNYELPQSLWSRR</sequence>
<feature type="transmembrane region" description="Helical" evidence="1">
    <location>
        <begin position="20"/>
        <end position="41"/>
    </location>
</feature>
<proteinExistence type="predicted"/>
<organism evidence="2 3">
    <name type="scientific">Phanerochaete carnosa (strain HHB-10118-sp)</name>
    <name type="common">White-rot fungus</name>
    <name type="synonym">Peniophora carnosa</name>
    <dbReference type="NCBI Taxonomy" id="650164"/>
    <lineage>
        <taxon>Eukaryota</taxon>
        <taxon>Fungi</taxon>
        <taxon>Dikarya</taxon>
        <taxon>Basidiomycota</taxon>
        <taxon>Agaricomycotina</taxon>
        <taxon>Agaricomycetes</taxon>
        <taxon>Polyporales</taxon>
        <taxon>Phanerochaetaceae</taxon>
        <taxon>Phanerochaete</taxon>
    </lineage>
</organism>
<keyword evidence="1" id="KW-0812">Transmembrane</keyword>
<dbReference type="HOGENOM" id="CLU_1396794_0_0_1"/>
<accession>K5WPG9</accession>
<dbReference type="AlphaFoldDB" id="K5WPG9"/>
<dbReference type="RefSeq" id="XP_007389591.1">
    <property type="nucleotide sequence ID" value="XM_007389529.1"/>
</dbReference>
<protein>
    <submittedName>
        <fullName evidence="2">Uncharacterized protein</fullName>
    </submittedName>
</protein>
<evidence type="ECO:0000313" key="3">
    <source>
        <dbReference type="Proteomes" id="UP000008370"/>
    </source>
</evidence>
<dbReference type="EMBL" id="JH930468">
    <property type="protein sequence ID" value="EKM61325.1"/>
    <property type="molecule type" value="Genomic_DNA"/>
</dbReference>
<reference evidence="2 3" key="1">
    <citation type="journal article" date="2012" name="BMC Genomics">
        <title>Comparative genomics of the white-rot fungi, Phanerochaete carnosa and P. chrysosporium, to elucidate the genetic basis of the distinct wood types they colonize.</title>
        <authorList>
            <person name="Suzuki H."/>
            <person name="MacDonald J."/>
            <person name="Syed K."/>
            <person name="Salamov A."/>
            <person name="Hori C."/>
            <person name="Aerts A."/>
            <person name="Henrissat B."/>
            <person name="Wiebenga A."/>
            <person name="vanKuyk P.A."/>
            <person name="Barry K."/>
            <person name="Lindquist E."/>
            <person name="LaButti K."/>
            <person name="Lapidus A."/>
            <person name="Lucas S."/>
            <person name="Coutinho P."/>
            <person name="Gong Y."/>
            <person name="Samejima M."/>
            <person name="Mahadevan R."/>
            <person name="Abou-Zaid M."/>
            <person name="de Vries R.P."/>
            <person name="Igarashi K."/>
            <person name="Yadav J.S."/>
            <person name="Grigoriev I.V."/>
            <person name="Master E.R."/>
        </authorList>
    </citation>
    <scope>NUCLEOTIDE SEQUENCE [LARGE SCALE GENOMIC DNA]</scope>
    <source>
        <strain evidence="2 3">HHB-10118-sp</strain>
    </source>
</reference>
<dbReference type="Proteomes" id="UP000008370">
    <property type="component" value="Unassembled WGS sequence"/>
</dbReference>
<evidence type="ECO:0000313" key="2">
    <source>
        <dbReference type="EMBL" id="EKM61325.1"/>
    </source>
</evidence>
<keyword evidence="1" id="KW-1133">Transmembrane helix</keyword>
<feature type="transmembrane region" description="Helical" evidence="1">
    <location>
        <begin position="107"/>
        <end position="131"/>
    </location>
</feature>
<dbReference type="GeneID" id="18913689"/>
<dbReference type="InParanoid" id="K5WPG9"/>
<evidence type="ECO:0000256" key="1">
    <source>
        <dbReference type="SAM" id="Phobius"/>
    </source>
</evidence>